<organism evidence="1 2">
    <name type="scientific">Symmachiella dynata</name>
    <dbReference type="NCBI Taxonomy" id="2527995"/>
    <lineage>
        <taxon>Bacteria</taxon>
        <taxon>Pseudomonadati</taxon>
        <taxon>Planctomycetota</taxon>
        <taxon>Planctomycetia</taxon>
        <taxon>Planctomycetales</taxon>
        <taxon>Planctomycetaceae</taxon>
        <taxon>Symmachiella</taxon>
    </lineage>
</organism>
<dbReference type="EMBL" id="CP036276">
    <property type="protein sequence ID" value="QDU44964.1"/>
    <property type="molecule type" value="Genomic_DNA"/>
</dbReference>
<gene>
    <name evidence="1" type="ORF">Mal52_34500</name>
</gene>
<dbReference type="AlphaFoldDB" id="A0A517ZR48"/>
<dbReference type="PROSITE" id="PS51318">
    <property type="entry name" value="TAT"/>
    <property type="match status" value="1"/>
</dbReference>
<dbReference type="InterPro" id="IPR010869">
    <property type="entry name" value="DUF1501"/>
</dbReference>
<reference evidence="1 2" key="1">
    <citation type="submission" date="2019-02" db="EMBL/GenBank/DDBJ databases">
        <title>Deep-cultivation of Planctomycetes and their phenomic and genomic characterization uncovers novel biology.</title>
        <authorList>
            <person name="Wiegand S."/>
            <person name="Jogler M."/>
            <person name="Boedeker C."/>
            <person name="Pinto D."/>
            <person name="Vollmers J."/>
            <person name="Rivas-Marin E."/>
            <person name="Kohn T."/>
            <person name="Peeters S.H."/>
            <person name="Heuer A."/>
            <person name="Rast P."/>
            <person name="Oberbeckmann S."/>
            <person name="Bunk B."/>
            <person name="Jeske O."/>
            <person name="Meyerdierks A."/>
            <person name="Storesund J.E."/>
            <person name="Kallscheuer N."/>
            <person name="Luecker S."/>
            <person name="Lage O.M."/>
            <person name="Pohl T."/>
            <person name="Merkel B.J."/>
            <person name="Hornburger P."/>
            <person name="Mueller R.-W."/>
            <person name="Bruemmer F."/>
            <person name="Labrenz M."/>
            <person name="Spormann A.M."/>
            <person name="Op den Camp H."/>
            <person name="Overmann J."/>
            <person name="Amann R."/>
            <person name="Jetten M.S.M."/>
            <person name="Mascher T."/>
            <person name="Medema M.H."/>
            <person name="Devos D.P."/>
            <person name="Kaster A.-K."/>
            <person name="Ovreas L."/>
            <person name="Rohde M."/>
            <person name="Galperin M.Y."/>
            <person name="Jogler C."/>
        </authorList>
    </citation>
    <scope>NUCLEOTIDE SEQUENCE [LARGE SCALE GENOMIC DNA]</scope>
    <source>
        <strain evidence="1 2">Mal52</strain>
    </source>
</reference>
<sequence>MHDLFQQYATALRRREFLRRSGIGIGSIALSGLLEQEQAQAKAPAIPQPHFPATAKSLIYLHMVGAPSQLELFDDKPVLRKHHGQQCPPELLEGQRFAFLQKDPKLLGSNFKFKKWGESGLEISELLPHLGSVADEVSVIKTLKTEEFNHGPAQVYLHTGFGQQGRPSLGSWLTYGLGSESSELPAFVVLVTGLTPGGGTSLWGSGFLPSVHQGVQFRTKGDPVLFVSNPEGIDTAARRRIVDDIRRLNELQLAETGDPEIATRIASYEMAFRMQASVPELMDITGEPKHIQESYGIKPGAPSFANNCLLARRLVERGVRVVELYDQGWDHHGNVAAALRNKCKQVDQPIAAMIRDLRQRGLLDETLIVWGGEFGRTPMLQGDVNKKPGRDHHKDAFTMWLAGGGVKGGVTVGKTDDLGYHAVEDPRDIHDLHATILHLMGVDHERLTFKFQGRRYRLTDVAGRVVKPLLS</sequence>
<accession>A0A517ZR48</accession>
<evidence type="ECO:0008006" key="3">
    <source>
        <dbReference type="Google" id="ProtNLM"/>
    </source>
</evidence>
<protein>
    <recommendedName>
        <fullName evidence="3">Sulfatase</fullName>
    </recommendedName>
</protein>
<dbReference type="Gene3D" id="3.40.720.10">
    <property type="entry name" value="Alkaline Phosphatase, subunit A"/>
    <property type="match status" value="1"/>
</dbReference>
<name>A0A517ZR48_9PLAN</name>
<dbReference type="KEGG" id="sdyn:Mal52_34500"/>
<evidence type="ECO:0000313" key="2">
    <source>
        <dbReference type="Proteomes" id="UP000319383"/>
    </source>
</evidence>
<dbReference type="Pfam" id="PF07394">
    <property type="entry name" value="DUF1501"/>
    <property type="match status" value="1"/>
</dbReference>
<dbReference type="Proteomes" id="UP000319383">
    <property type="component" value="Chromosome"/>
</dbReference>
<evidence type="ECO:0000313" key="1">
    <source>
        <dbReference type="EMBL" id="QDU44964.1"/>
    </source>
</evidence>
<dbReference type="InterPro" id="IPR017850">
    <property type="entry name" value="Alkaline_phosphatase_core_sf"/>
</dbReference>
<dbReference type="PANTHER" id="PTHR43737:SF1">
    <property type="entry name" value="DUF1501 DOMAIN-CONTAINING PROTEIN"/>
    <property type="match status" value="1"/>
</dbReference>
<dbReference type="SUPFAM" id="SSF53649">
    <property type="entry name" value="Alkaline phosphatase-like"/>
    <property type="match status" value="1"/>
</dbReference>
<dbReference type="PANTHER" id="PTHR43737">
    <property type="entry name" value="BLL7424 PROTEIN"/>
    <property type="match status" value="1"/>
</dbReference>
<dbReference type="RefSeq" id="WP_145377244.1">
    <property type="nucleotide sequence ID" value="NZ_CP036276.1"/>
</dbReference>
<dbReference type="InterPro" id="IPR006311">
    <property type="entry name" value="TAT_signal"/>
</dbReference>
<keyword evidence="2" id="KW-1185">Reference proteome</keyword>
<proteinExistence type="predicted"/>